<dbReference type="Proteomes" id="UP000233551">
    <property type="component" value="Unassembled WGS sequence"/>
</dbReference>
<dbReference type="CDD" id="cd01814">
    <property type="entry name" value="Ubl_MUBs_plant"/>
    <property type="match status" value="1"/>
</dbReference>
<dbReference type="OrthoDB" id="1043111at2759"/>
<keyword evidence="4" id="KW-0488">Methylation</keyword>
<evidence type="ECO:0000256" key="5">
    <source>
        <dbReference type="ARBA" id="ARBA00023136"/>
    </source>
</evidence>
<keyword evidence="6" id="KW-0564">Palmitate</keyword>
<dbReference type="GO" id="GO:0005886">
    <property type="term" value="C:plasma membrane"/>
    <property type="evidence" value="ECO:0007669"/>
    <property type="project" value="UniProtKB-SubCell"/>
</dbReference>
<keyword evidence="5 9" id="KW-0472">Membrane</keyword>
<comment type="subcellular location">
    <subcellularLocation>
        <location evidence="2">Cell membrane</location>
        <topology evidence="2">Lipid-anchor</topology>
    </subcellularLocation>
</comment>
<comment type="caution">
    <text evidence="10">The sequence shown here is derived from an EMBL/GenBank/DDBJ whole genome shotgun (WGS) entry which is preliminary data.</text>
</comment>
<protein>
    <recommendedName>
        <fullName evidence="9">Membrane-anchored ubiquitin-fold protein</fullName>
    </recommendedName>
</protein>
<reference evidence="10 11" key="1">
    <citation type="submission" date="2017-11" db="EMBL/GenBank/DDBJ databases">
        <title>De-novo sequencing of pomegranate (Punica granatum L.) genome.</title>
        <authorList>
            <person name="Akparov Z."/>
            <person name="Amiraslanov A."/>
            <person name="Hajiyeva S."/>
            <person name="Abbasov M."/>
            <person name="Kaur K."/>
            <person name="Hamwieh A."/>
            <person name="Solovyev V."/>
            <person name="Salamov A."/>
            <person name="Braich B."/>
            <person name="Kosarev P."/>
            <person name="Mahmoud A."/>
            <person name="Hajiyev E."/>
            <person name="Babayeva S."/>
            <person name="Izzatullayeva V."/>
            <person name="Mammadov A."/>
            <person name="Mammadov A."/>
            <person name="Sharifova S."/>
            <person name="Ojaghi J."/>
            <person name="Eynullazada K."/>
            <person name="Bayramov B."/>
            <person name="Abdulazimova A."/>
            <person name="Shahmuradov I."/>
        </authorList>
    </citation>
    <scope>NUCLEOTIDE SEQUENCE [LARGE SCALE GENOMIC DNA]</scope>
    <source>
        <strain evidence="11">cv. AG2017</strain>
        <tissue evidence="10">Leaf</tissue>
    </source>
</reference>
<evidence type="ECO:0000256" key="6">
    <source>
        <dbReference type="ARBA" id="ARBA00023139"/>
    </source>
</evidence>
<sequence>MAGEEDLVELKFRLADGSDIGPAKYSLGTTVASLKEKVVSQWPRDKDCAPRTINDVKLIHAGKILENNRTLADSRLPIGEFPRGVITMHVVLRPLRPDKNKGKPEEDNVKKTRCSCMIL</sequence>
<dbReference type="PANTHER" id="PTHR13169:SF0">
    <property type="entry name" value="UBIQUITIN-LIKE PROTEIN 3"/>
    <property type="match status" value="1"/>
</dbReference>
<dbReference type="Gene3D" id="3.10.20.90">
    <property type="entry name" value="Phosphatidylinositol 3-kinase Catalytic Subunit, Chain A, domain 1"/>
    <property type="match status" value="1"/>
</dbReference>
<dbReference type="STRING" id="22663.A0A2I0L165"/>
<evidence type="ECO:0000256" key="1">
    <source>
        <dbReference type="ARBA" id="ARBA00002929"/>
    </source>
</evidence>
<keyword evidence="8" id="KW-0636">Prenylation</keyword>
<evidence type="ECO:0000256" key="9">
    <source>
        <dbReference type="PIRNR" id="PIRNR032572"/>
    </source>
</evidence>
<evidence type="ECO:0000256" key="8">
    <source>
        <dbReference type="ARBA" id="ARBA00023289"/>
    </source>
</evidence>
<keyword evidence="7" id="KW-0449">Lipoprotein</keyword>
<dbReference type="GeneID" id="116205604"/>
<dbReference type="Pfam" id="PF13881">
    <property type="entry name" value="Rad60-SLD_2"/>
    <property type="match status" value="1"/>
</dbReference>
<evidence type="ECO:0000256" key="7">
    <source>
        <dbReference type="ARBA" id="ARBA00023288"/>
    </source>
</evidence>
<organism evidence="10 11">
    <name type="scientific">Punica granatum</name>
    <name type="common">Pomegranate</name>
    <dbReference type="NCBI Taxonomy" id="22663"/>
    <lineage>
        <taxon>Eukaryota</taxon>
        <taxon>Viridiplantae</taxon>
        <taxon>Streptophyta</taxon>
        <taxon>Embryophyta</taxon>
        <taxon>Tracheophyta</taxon>
        <taxon>Spermatophyta</taxon>
        <taxon>Magnoliopsida</taxon>
        <taxon>eudicotyledons</taxon>
        <taxon>Gunneridae</taxon>
        <taxon>Pentapetalae</taxon>
        <taxon>rosids</taxon>
        <taxon>malvids</taxon>
        <taxon>Myrtales</taxon>
        <taxon>Lythraceae</taxon>
        <taxon>Punica</taxon>
    </lineage>
</organism>
<keyword evidence="11" id="KW-1185">Reference proteome</keyword>
<evidence type="ECO:0000313" key="11">
    <source>
        <dbReference type="Proteomes" id="UP000233551"/>
    </source>
</evidence>
<dbReference type="InterPro" id="IPR039540">
    <property type="entry name" value="UBL3-like_ubiquitin_dom"/>
</dbReference>
<proteinExistence type="predicted"/>
<evidence type="ECO:0000256" key="4">
    <source>
        <dbReference type="ARBA" id="ARBA00022481"/>
    </source>
</evidence>
<evidence type="ECO:0000256" key="3">
    <source>
        <dbReference type="ARBA" id="ARBA00022475"/>
    </source>
</evidence>
<accession>A0A2I0L165</accession>
<keyword evidence="3 9" id="KW-1003">Cell membrane</keyword>
<comment type="function">
    <text evidence="1 9">May serve as docking site to facilitate the association of other proteins to the plasma membrane.</text>
</comment>
<dbReference type="PIRSF" id="PIRSF032572">
    <property type="entry name" value="MUB"/>
    <property type="match status" value="1"/>
</dbReference>
<dbReference type="PROSITE" id="PS50053">
    <property type="entry name" value="UBIQUITIN_2"/>
    <property type="match status" value="1"/>
</dbReference>
<dbReference type="InterPro" id="IPR000626">
    <property type="entry name" value="Ubiquitin-like_dom"/>
</dbReference>
<gene>
    <name evidence="10" type="ORF">CRG98_005736</name>
</gene>
<evidence type="ECO:0000256" key="2">
    <source>
        <dbReference type="ARBA" id="ARBA00004193"/>
    </source>
</evidence>
<dbReference type="InterPro" id="IPR029071">
    <property type="entry name" value="Ubiquitin-like_domsf"/>
</dbReference>
<dbReference type="InterPro" id="IPR040015">
    <property type="entry name" value="UBL3-like"/>
</dbReference>
<evidence type="ECO:0000313" key="10">
    <source>
        <dbReference type="EMBL" id="PKI73866.1"/>
    </source>
</evidence>
<dbReference type="InterPro" id="IPR017000">
    <property type="entry name" value="MUB"/>
</dbReference>
<dbReference type="EMBL" id="PGOL01000249">
    <property type="protein sequence ID" value="PKI73866.1"/>
    <property type="molecule type" value="Genomic_DNA"/>
</dbReference>
<dbReference type="SUPFAM" id="SSF54236">
    <property type="entry name" value="Ubiquitin-like"/>
    <property type="match status" value="1"/>
</dbReference>
<dbReference type="AlphaFoldDB" id="A0A2I0L165"/>
<dbReference type="PANTHER" id="PTHR13169">
    <property type="entry name" value="UBIQUITIN-LIKE PROTEIN 3 HCG-1 PROTEIN"/>
    <property type="match status" value="1"/>
</dbReference>
<name>A0A2I0L165_PUNGR</name>